<dbReference type="GO" id="GO:0051082">
    <property type="term" value="F:unfolded protein binding"/>
    <property type="evidence" value="ECO:0007669"/>
    <property type="project" value="InterPro"/>
</dbReference>
<sequence>MERIMKARALVGESSMAGYMSSKKTMEINPKTLSWKSRGRGFGLDEPNTFATGFTGCLSWVRALTRTNGPILSVRHDMPPLEDVDAEGSKIEEVD</sequence>
<organism evidence="3 4">
    <name type="scientific">Coptis chinensis</name>
    <dbReference type="NCBI Taxonomy" id="261450"/>
    <lineage>
        <taxon>Eukaryota</taxon>
        <taxon>Viridiplantae</taxon>
        <taxon>Streptophyta</taxon>
        <taxon>Embryophyta</taxon>
        <taxon>Tracheophyta</taxon>
        <taxon>Spermatophyta</taxon>
        <taxon>Magnoliopsida</taxon>
        <taxon>Ranunculales</taxon>
        <taxon>Ranunculaceae</taxon>
        <taxon>Coptidoideae</taxon>
        <taxon>Coptis</taxon>
    </lineage>
</organism>
<evidence type="ECO:0000256" key="2">
    <source>
        <dbReference type="ARBA" id="ARBA00023186"/>
    </source>
</evidence>
<proteinExistence type="inferred from homology"/>
<dbReference type="GO" id="GO:0140662">
    <property type="term" value="F:ATP-dependent protein folding chaperone"/>
    <property type="evidence" value="ECO:0007669"/>
    <property type="project" value="InterPro"/>
</dbReference>
<dbReference type="InterPro" id="IPR001404">
    <property type="entry name" value="Hsp90_fam"/>
</dbReference>
<evidence type="ECO:0000313" key="3">
    <source>
        <dbReference type="EMBL" id="KAF9599258.1"/>
    </source>
</evidence>
<keyword evidence="2" id="KW-0143">Chaperone</keyword>
<dbReference type="AlphaFoldDB" id="A0A835LKS9"/>
<dbReference type="Proteomes" id="UP000631114">
    <property type="component" value="Unassembled WGS sequence"/>
</dbReference>
<comment type="similarity">
    <text evidence="1">Belongs to the heat shock protein 90 family.</text>
</comment>
<dbReference type="InterPro" id="IPR037196">
    <property type="entry name" value="HSP90_C"/>
</dbReference>
<comment type="caution">
    <text evidence="3">The sequence shown here is derived from an EMBL/GenBank/DDBJ whole genome shotgun (WGS) entry which is preliminary data.</text>
</comment>
<keyword evidence="4" id="KW-1185">Reference proteome</keyword>
<dbReference type="GO" id="GO:0016887">
    <property type="term" value="F:ATP hydrolysis activity"/>
    <property type="evidence" value="ECO:0007669"/>
    <property type="project" value="InterPro"/>
</dbReference>
<dbReference type="GO" id="GO:0005524">
    <property type="term" value="F:ATP binding"/>
    <property type="evidence" value="ECO:0007669"/>
    <property type="project" value="InterPro"/>
</dbReference>
<dbReference type="Gene3D" id="1.20.120.790">
    <property type="entry name" value="Heat shock protein 90, C-terminal domain"/>
    <property type="match status" value="1"/>
</dbReference>
<evidence type="ECO:0000313" key="4">
    <source>
        <dbReference type="Proteomes" id="UP000631114"/>
    </source>
</evidence>
<dbReference type="Pfam" id="PF00183">
    <property type="entry name" value="HSP90"/>
    <property type="match status" value="1"/>
</dbReference>
<dbReference type="EMBL" id="JADFTS010000007">
    <property type="protein sequence ID" value="KAF9599258.1"/>
    <property type="molecule type" value="Genomic_DNA"/>
</dbReference>
<name>A0A835LKS9_9MAGN</name>
<reference evidence="3 4" key="1">
    <citation type="submission" date="2020-10" db="EMBL/GenBank/DDBJ databases">
        <title>The Coptis chinensis genome and diversification of protoberbering-type alkaloids.</title>
        <authorList>
            <person name="Wang B."/>
            <person name="Shu S."/>
            <person name="Song C."/>
            <person name="Liu Y."/>
        </authorList>
    </citation>
    <scope>NUCLEOTIDE SEQUENCE [LARGE SCALE GENOMIC DNA]</scope>
    <source>
        <strain evidence="3">HL-2020</strain>
        <tissue evidence="3">Leaf</tissue>
    </source>
</reference>
<accession>A0A835LKS9</accession>
<evidence type="ECO:0000256" key="1">
    <source>
        <dbReference type="ARBA" id="ARBA00008239"/>
    </source>
</evidence>
<gene>
    <name evidence="3" type="ORF">IFM89_036556</name>
</gene>
<protein>
    <submittedName>
        <fullName evidence="3">Uncharacterized protein</fullName>
    </submittedName>
</protein>